<evidence type="ECO:0000313" key="1">
    <source>
        <dbReference type="EMBL" id="QEL17273.1"/>
    </source>
</evidence>
<dbReference type="EMBL" id="CP042425">
    <property type="protein sequence ID" value="QEL17273.1"/>
    <property type="molecule type" value="Genomic_DNA"/>
</dbReference>
<proteinExistence type="predicted"/>
<name>A0A5C1AGA4_9BACT</name>
<gene>
    <name evidence="1" type="ORF">PX52LOC_04256</name>
</gene>
<dbReference type="Proteomes" id="UP000324974">
    <property type="component" value="Chromosome"/>
</dbReference>
<protein>
    <submittedName>
        <fullName evidence="1">Uncharacterized protein</fullName>
    </submittedName>
</protein>
<dbReference type="OrthoDB" id="287151at2"/>
<evidence type="ECO:0000313" key="2">
    <source>
        <dbReference type="Proteomes" id="UP000324974"/>
    </source>
</evidence>
<dbReference type="AlphaFoldDB" id="A0A5C1AGA4"/>
<keyword evidence="2" id="KW-1185">Reference proteome</keyword>
<accession>A0A5C1AGA4</accession>
<organism evidence="1 2">
    <name type="scientific">Limnoglobus roseus</name>
    <dbReference type="NCBI Taxonomy" id="2598579"/>
    <lineage>
        <taxon>Bacteria</taxon>
        <taxon>Pseudomonadati</taxon>
        <taxon>Planctomycetota</taxon>
        <taxon>Planctomycetia</taxon>
        <taxon>Gemmatales</taxon>
        <taxon>Gemmataceae</taxon>
        <taxon>Limnoglobus</taxon>
    </lineage>
</organism>
<dbReference type="KEGG" id="lrs:PX52LOC_04256"/>
<sequence>MDFRPLSELERRNLVTALRGNADGNRVLLLDRKDTSFLGTSEEVPDEEVINAIKSVPCHY</sequence>
<dbReference type="RefSeq" id="WP_149111906.1">
    <property type="nucleotide sequence ID" value="NZ_CP042425.1"/>
</dbReference>
<reference evidence="2" key="1">
    <citation type="submission" date="2019-08" db="EMBL/GenBank/DDBJ databases">
        <title>Limnoglobus roseus gen. nov., sp. nov., a novel freshwater planctomycete with a giant genome from the family Gemmataceae.</title>
        <authorList>
            <person name="Kulichevskaya I.S."/>
            <person name="Naumoff D.G."/>
            <person name="Miroshnikov K."/>
            <person name="Ivanova A."/>
            <person name="Philippov D.A."/>
            <person name="Hakobyan A."/>
            <person name="Rijpstra I.C."/>
            <person name="Sinninghe Damste J.S."/>
            <person name="Liesack W."/>
            <person name="Dedysh S.N."/>
        </authorList>
    </citation>
    <scope>NUCLEOTIDE SEQUENCE [LARGE SCALE GENOMIC DNA]</scope>
    <source>
        <strain evidence="2">PX52</strain>
    </source>
</reference>